<dbReference type="Proteomes" id="UP001233999">
    <property type="component" value="Unassembled WGS sequence"/>
</dbReference>
<feature type="non-terminal residue" evidence="1">
    <location>
        <position position="126"/>
    </location>
</feature>
<sequence>LSPRPSNVHKGFYLIKKAKEDHPSERESHTLHYRVLKEIVSCIRELKKLEAQNGHYRRFFWFQFESHNFDAIHFAMQNMQLQTLGNNMQLQTLVPTAWLIPRSATPPYRRYRYLRIGTLDGPFRFL</sequence>
<feature type="non-terminal residue" evidence="1">
    <location>
        <position position="1"/>
    </location>
</feature>
<name>A0AAD7ZW02_DIPPU</name>
<keyword evidence="2" id="KW-1185">Reference proteome</keyword>
<evidence type="ECO:0000313" key="2">
    <source>
        <dbReference type="Proteomes" id="UP001233999"/>
    </source>
</evidence>
<dbReference type="AlphaFoldDB" id="A0AAD7ZW02"/>
<dbReference type="EMBL" id="JASPKZ010006068">
    <property type="protein sequence ID" value="KAJ9587722.1"/>
    <property type="molecule type" value="Genomic_DNA"/>
</dbReference>
<reference evidence="1" key="2">
    <citation type="submission" date="2023-05" db="EMBL/GenBank/DDBJ databases">
        <authorList>
            <person name="Fouks B."/>
        </authorList>
    </citation>
    <scope>NUCLEOTIDE SEQUENCE</scope>
    <source>
        <strain evidence="1">Stay&amp;Tobe</strain>
        <tissue evidence="1">Testes</tissue>
    </source>
</reference>
<protein>
    <submittedName>
        <fullName evidence="1">Uncharacterized protein</fullName>
    </submittedName>
</protein>
<reference evidence="1" key="1">
    <citation type="journal article" date="2023" name="IScience">
        <title>Live-bearing cockroach genome reveals convergent evolutionary mechanisms linked to viviparity in insects and beyond.</title>
        <authorList>
            <person name="Fouks B."/>
            <person name="Harrison M.C."/>
            <person name="Mikhailova A.A."/>
            <person name="Marchal E."/>
            <person name="English S."/>
            <person name="Carruthers M."/>
            <person name="Jennings E.C."/>
            <person name="Chiamaka E.L."/>
            <person name="Frigard R.A."/>
            <person name="Pippel M."/>
            <person name="Attardo G.M."/>
            <person name="Benoit J.B."/>
            <person name="Bornberg-Bauer E."/>
            <person name="Tobe S.S."/>
        </authorList>
    </citation>
    <scope>NUCLEOTIDE SEQUENCE</scope>
    <source>
        <strain evidence="1">Stay&amp;Tobe</strain>
    </source>
</reference>
<proteinExistence type="predicted"/>
<organism evidence="1 2">
    <name type="scientific">Diploptera punctata</name>
    <name type="common">Pacific beetle cockroach</name>
    <dbReference type="NCBI Taxonomy" id="6984"/>
    <lineage>
        <taxon>Eukaryota</taxon>
        <taxon>Metazoa</taxon>
        <taxon>Ecdysozoa</taxon>
        <taxon>Arthropoda</taxon>
        <taxon>Hexapoda</taxon>
        <taxon>Insecta</taxon>
        <taxon>Pterygota</taxon>
        <taxon>Neoptera</taxon>
        <taxon>Polyneoptera</taxon>
        <taxon>Dictyoptera</taxon>
        <taxon>Blattodea</taxon>
        <taxon>Blaberoidea</taxon>
        <taxon>Blaberidae</taxon>
        <taxon>Diplopterinae</taxon>
        <taxon>Diploptera</taxon>
    </lineage>
</organism>
<gene>
    <name evidence="1" type="ORF">L9F63_018830</name>
</gene>
<accession>A0AAD7ZW02</accession>
<comment type="caution">
    <text evidence="1">The sequence shown here is derived from an EMBL/GenBank/DDBJ whole genome shotgun (WGS) entry which is preliminary data.</text>
</comment>
<evidence type="ECO:0000313" key="1">
    <source>
        <dbReference type="EMBL" id="KAJ9587722.1"/>
    </source>
</evidence>